<feature type="domain" description="Saccharopine dehydrogenase NADP binding" evidence="1">
    <location>
        <begin position="6"/>
        <end position="98"/>
    </location>
</feature>
<evidence type="ECO:0000313" key="2">
    <source>
        <dbReference type="EMBL" id="AXT48415.1"/>
    </source>
</evidence>
<protein>
    <submittedName>
        <fullName evidence="2">Saccharopine dehydrogenase</fullName>
    </submittedName>
</protein>
<evidence type="ECO:0000313" key="3">
    <source>
        <dbReference type="Proteomes" id="UP000259465"/>
    </source>
</evidence>
<dbReference type="PANTHER" id="PTHR43796">
    <property type="entry name" value="CARBOXYNORSPERMIDINE SYNTHASE"/>
    <property type="match status" value="1"/>
</dbReference>
<dbReference type="InterPro" id="IPR005097">
    <property type="entry name" value="Sacchrp_dh_NADP-bd"/>
</dbReference>
<name>A0AAD0W9J1_9NEIS</name>
<accession>A0AAD0W9J1</accession>
<dbReference type="EMBL" id="CP031968">
    <property type="protein sequence ID" value="AXT48415.1"/>
    <property type="molecule type" value="Genomic_DNA"/>
</dbReference>
<evidence type="ECO:0000259" key="1">
    <source>
        <dbReference type="Pfam" id="PF03435"/>
    </source>
</evidence>
<dbReference type="Pfam" id="PF03435">
    <property type="entry name" value="Sacchrp_dh_NADP"/>
    <property type="match status" value="1"/>
</dbReference>
<sequence length="354" mass="37356">MTSPSVVLVGGSGVVGAQVASLLARRRPDLNLVIAGRRLDAAQTVAARHGAEAMAMDVDAPVLSAHLKGALIVGLVNDAHDRLLRLALTQGHAYLDVTRWTERLKQALLTVAAHGRPSAPVVLSSAWMAGVASLAARDAARAIAEVERVGIDILFAMADQAGPNSTAYMDRLSEPFHTMERGEWVQRSGFLDGHAADFGAGGRHRVYRFDTPDQANLPAIIGAAQVDARIGFDDGKATALLHLLVRSGVWRLLSRPMFNSARRALLYNPGPGAAHRIRIAVAGKDAAGRPCEKTVQLADPLGQSHLTALGAVLQIEHLLGADAPPAGVYLGEALLDPEQACRQLRGVGVEITAV</sequence>
<reference evidence="2 3" key="1">
    <citation type="submission" date="2018-08" db="EMBL/GenBank/DDBJ databases">
        <title>Complete genome sequence of JP2-74.</title>
        <authorList>
            <person name="Wu L."/>
        </authorList>
    </citation>
    <scope>NUCLEOTIDE SEQUENCE [LARGE SCALE GENOMIC DNA]</scope>
    <source>
        <strain evidence="2 3">JP2-74</strain>
    </source>
</reference>
<proteinExistence type="predicted"/>
<dbReference type="InterPro" id="IPR036291">
    <property type="entry name" value="NAD(P)-bd_dom_sf"/>
</dbReference>
<keyword evidence="3" id="KW-1185">Reference proteome</keyword>
<organism evidence="2 3">
    <name type="scientific">Chromobacterium rhizoryzae</name>
    <dbReference type="NCBI Taxonomy" id="1778675"/>
    <lineage>
        <taxon>Bacteria</taxon>
        <taxon>Pseudomonadati</taxon>
        <taxon>Pseudomonadota</taxon>
        <taxon>Betaproteobacteria</taxon>
        <taxon>Neisseriales</taxon>
        <taxon>Chromobacteriaceae</taxon>
        <taxon>Chromobacterium</taxon>
    </lineage>
</organism>
<dbReference type="PANTHER" id="PTHR43796:SF2">
    <property type="entry name" value="CARBOXYNORSPERMIDINE SYNTHASE"/>
    <property type="match status" value="1"/>
</dbReference>
<gene>
    <name evidence="2" type="ORF">D1345_20615</name>
</gene>
<dbReference type="SUPFAM" id="SSF51735">
    <property type="entry name" value="NAD(P)-binding Rossmann-fold domains"/>
    <property type="match status" value="1"/>
</dbReference>
<dbReference type="Gene3D" id="3.30.360.10">
    <property type="entry name" value="Dihydrodipicolinate Reductase, domain 2"/>
    <property type="match status" value="1"/>
</dbReference>
<dbReference type="RefSeq" id="WP_118268402.1">
    <property type="nucleotide sequence ID" value="NZ_CP031968.1"/>
</dbReference>
<dbReference type="Proteomes" id="UP000259465">
    <property type="component" value="Chromosome"/>
</dbReference>
<dbReference type="KEGG" id="crz:D1345_20615"/>
<dbReference type="Gene3D" id="3.40.50.720">
    <property type="entry name" value="NAD(P)-binding Rossmann-like Domain"/>
    <property type="match status" value="1"/>
</dbReference>
<dbReference type="AlphaFoldDB" id="A0AAD0W9J1"/>